<evidence type="ECO:0000256" key="1">
    <source>
        <dbReference type="SAM" id="Phobius"/>
    </source>
</evidence>
<organism evidence="2 3">
    <name type="scientific">Gnathostoma spinigerum</name>
    <dbReference type="NCBI Taxonomy" id="75299"/>
    <lineage>
        <taxon>Eukaryota</taxon>
        <taxon>Metazoa</taxon>
        <taxon>Ecdysozoa</taxon>
        <taxon>Nematoda</taxon>
        <taxon>Chromadorea</taxon>
        <taxon>Rhabditida</taxon>
        <taxon>Spirurina</taxon>
        <taxon>Gnathostomatomorpha</taxon>
        <taxon>Gnathostomatoidea</taxon>
        <taxon>Gnathostomatidae</taxon>
        <taxon>Gnathostoma</taxon>
    </lineage>
</organism>
<evidence type="ECO:0000313" key="3">
    <source>
        <dbReference type="Proteomes" id="UP001608902"/>
    </source>
</evidence>
<feature type="transmembrane region" description="Helical" evidence="1">
    <location>
        <begin position="20"/>
        <end position="43"/>
    </location>
</feature>
<keyword evidence="1" id="KW-0472">Membrane</keyword>
<evidence type="ECO:0000313" key="2">
    <source>
        <dbReference type="EMBL" id="MFH4984509.1"/>
    </source>
</evidence>
<name>A0ABD6EX13_9BILA</name>
<keyword evidence="1" id="KW-0812">Transmembrane</keyword>
<keyword evidence="1" id="KW-1133">Transmembrane helix</keyword>
<reference evidence="2 3" key="1">
    <citation type="submission" date="2024-08" db="EMBL/GenBank/DDBJ databases">
        <title>Gnathostoma spinigerum genome.</title>
        <authorList>
            <person name="Gonzalez-Bertolin B."/>
            <person name="Monzon S."/>
            <person name="Zaballos A."/>
            <person name="Jimenez P."/>
            <person name="Dekumyoy P."/>
            <person name="Varona S."/>
            <person name="Cuesta I."/>
            <person name="Sumanam S."/>
            <person name="Adisakwattana P."/>
            <person name="Gasser R.B."/>
            <person name="Hernandez-Gonzalez A."/>
            <person name="Young N.D."/>
            <person name="Perteguer M.J."/>
        </authorList>
    </citation>
    <scope>NUCLEOTIDE SEQUENCE [LARGE SCALE GENOMIC DNA]</scope>
    <source>
        <strain evidence="2">AL3</strain>
        <tissue evidence="2">Liver</tissue>
    </source>
</reference>
<accession>A0ABD6EX13</accession>
<dbReference type="EMBL" id="JBGFUD010018181">
    <property type="protein sequence ID" value="MFH4984509.1"/>
    <property type="molecule type" value="Genomic_DNA"/>
</dbReference>
<sequence>MNIPYLKEETESSPRSNMFVVFLLFIYCNSTVVPSLMIHADFVNRRYVSHQKICSLIFDTVYFLFSRIGRFRFYIHSHDVLLLQSLRAFSADMPENRWLSQKINFVSYSPGFSKSW</sequence>
<dbReference type="AlphaFoldDB" id="A0ABD6EX13"/>
<dbReference type="Proteomes" id="UP001608902">
    <property type="component" value="Unassembled WGS sequence"/>
</dbReference>
<protein>
    <submittedName>
        <fullName evidence="2">Uncharacterized protein</fullName>
    </submittedName>
</protein>
<proteinExistence type="predicted"/>
<comment type="caution">
    <text evidence="2">The sequence shown here is derived from an EMBL/GenBank/DDBJ whole genome shotgun (WGS) entry which is preliminary data.</text>
</comment>
<keyword evidence="3" id="KW-1185">Reference proteome</keyword>
<gene>
    <name evidence="2" type="ORF">AB6A40_011218</name>
</gene>